<dbReference type="GO" id="GO:0006508">
    <property type="term" value="P:proteolysis"/>
    <property type="evidence" value="ECO:0007669"/>
    <property type="project" value="UniProtKB-KW"/>
</dbReference>
<feature type="active site" evidence="2">
    <location>
        <position position="441"/>
    </location>
</feature>
<dbReference type="Gene3D" id="3.40.50.300">
    <property type="entry name" value="P-loop containing nucleotide triphosphate hydrolases"/>
    <property type="match status" value="1"/>
</dbReference>
<dbReference type="InterPro" id="IPR014721">
    <property type="entry name" value="Ribsml_uS5_D2-typ_fold_subgr"/>
</dbReference>
<dbReference type="EMBL" id="QGLO01000004">
    <property type="protein sequence ID" value="PXY91612.1"/>
    <property type="molecule type" value="Genomic_DNA"/>
</dbReference>
<dbReference type="GO" id="GO:0004176">
    <property type="term" value="F:ATP-dependent peptidase activity"/>
    <property type="evidence" value="ECO:0007669"/>
    <property type="project" value="UniProtKB-UniRule"/>
</dbReference>
<gene>
    <name evidence="4" type="ORF">DKK78_04625</name>
</gene>
<dbReference type="Pfam" id="PF13654">
    <property type="entry name" value="AAA_32"/>
    <property type="match status" value="1"/>
</dbReference>
<dbReference type="InterPro" id="IPR041699">
    <property type="entry name" value="AAA_32"/>
</dbReference>
<evidence type="ECO:0000313" key="4">
    <source>
        <dbReference type="EMBL" id="PXY91612.1"/>
    </source>
</evidence>
<protein>
    <recommendedName>
        <fullName evidence="2">endopeptidase La</fullName>
        <ecNumber evidence="2">3.4.21.53</ecNumber>
    </recommendedName>
</protein>
<keyword evidence="2" id="KW-0378">Hydrolase</keyword>
<feature type="active site" evidence="2">
    <location>
        <position position="484"/>
    </location>
</feature>
<dbReference type="AlphaFoldDB" id="A0A2V4E0M0"/>
<evidence type="ECO:0000259" key="3">
    <source>
        <dbReference type="PROSITE" id="PS51786"/>
    </source>
</evidence>
<evidence type="ECO:0000256" key="2">
    <source>
        <dbReference type="PROSITE-ProRule" id="PRU01122"/>
    </source>
</evidence>
<dbReference type="OrthoDB" id="9758568at2"/>
<dbReference type="InterPro" id="IPR008269">
    <property type="entry name" value="Lon_proteolytic"/>
</dbReference>
<comment type="similarity">
    <text evidence="2">Belongs to the peptidase S16 family.</text>
</comment>
<feature type="domain" description="Lon proteolytic" evidence="3">
    <location>
        <begin position="349"/>
        <end position="546"/>
    </location>
</feature>
<dbReference type="InterPro" id="IPR020568">
    <property type="entry name" value="Ribosomal_Su5_D2-typ_SF"/>
</dbReference>
<dbReference type="Pfam" id="PF05362">
    <property type="entry name" value="Lon_C"/>
    <property type="match status" value="1"/>
</dbReference>
<dbReference type="InterPro" id="IPR027417">
    <property type="entry name" value="P-loop_NTPase"/>
</dbReference>
<dbReference type="RefSeq" id="WP_110447558.1">
    <property type="nucleotide sequence ID" value="NZ_QGLO01000004.1"/>
</dbReference>
<dbReference type="PROSITE" id="PS51786">
    <property type="entry name" value="LON_PROTEOLYTIC"/>
    <property type="match status" value="1"/>
</dbReference>
<dbReference type="PRINTS" id="PR00830">
    <property type="entry name" value="ENDOLAPTASE"/>
</dbReference>
<organism evidence="4 5">
    <name type="scientific">Gilliamella apis</name>
    <dbReference type="NCBI Taxonomy" id="1970738"/>
    <lineage>
        <taxon>Bacteria</taxon>
        <taxon>Pseudomonadati</taxon>
        <taxon>Pseudomonadota</taxon>
        <taxon>Gammaproteobacteria</taxon>
        <taxon>Orbales</taxon>
        <taxon>Orbaceae</taxon>
        <taxon>Gilliamella</taxon>
    </lineage>
</organism>
<dbReference type="Gene3D" id="3.30.230.10">
    <property type="match status" value="1"/>
</dbReference>
<comment type="catalytic activity">
    <reaction evidence="2">
        <text>Hydrolysis of proteins in presence of ATP.</text>
        <dbReference type="EC" id="3.4.21.53"/>
    </reaction>
</comment>
<comment type="caution">
    <text evidence="4">The sequence shown here is derived from an EMBL/GenBank/DDBJ whole genome shotgun (WGS) entry which is preliminary data.</text>
</comment>
<accession>A0A2V4E0M0</accession>
<dbReference type="Proteomes" id="UP000247673">
    <property type="component" value="Unassembled WGS sequence"/>
</dbReference>
<dbReference type="Pfam" id="PF20436">
    <property type="entry name" value="LonB_AAA-LID"/>
    <property type="match status" value="1"/>
</dbReference>
<dbReference type="GO" id="GO:0030163">
    <property type="term" value="P:protein catabolic process"/>
    <property type="evidence" value="ECO:0007669"/>
    <property type="project" value="InterPro"/>
</dbReference>
<sequence length="591" mass="66665">MAIKQLNSQEVQPDINYILNNNDIKTDLFSDGLTNVLSWQPRVAAAVSLLCKNNNTHYRSRFMLLKASESELFFDLLKQSVKASLTSTTLGYSYYFSENKITLTQARSKQDNFAVQDNCLTATVVDIEKLFGCVRQPENSPIKLQAGLVHQANGGVLILGLRSLLAQPIVWTKLKQMVMSQTFEWFSADDSHPLPLSIPAMPLDLRIILVGDRLSLAELQEFEPEFYSSSIYAEFESELKITESAQINDWMNYLQFISRKLALSTIEKTAFAKIYKHATRYTGDQYYLPLSIEWIQSLLLNSSYFVQNENIDELAVSKALEQKAWRENYLTERFHDEFFTNQIMIDTKSQVVGQINGLSVIEYPGYPKAIGEPTRLSCLVHFGDGELIDIERKTDLAGNIHSKGMMIMQAFVMSEFAINHQLPFSTSLVFEQSYSEIDGDSASLAGLCALISALSNQPIDQQLAVTGSVDQFGHVQSIGGVNEKIEGFFAVCQHQGLTGQQGVIIPASNQRHLSLSDEVIDAINNNKFSIWAVEHVADALYLLTGIPFKDENKISLYKLIHARMQSMLVQERKHDSWFGRWKKIAKSNNTQ</sequence>
<reference evidence="4 5" key="1">
    <citation type="submission" date="2018-05" db="EMBL/GenBank/DDBJ databases">
        <title>Reference genomes for bee gut microbiota database.</title>
        <authorList>
            <person name="Ellegaard K.M."/>
        </authorList>
    </citation>
    <scope>NUCLEOTIDE SEQUENCE [LARGE SCALE GENOMIC DNA]</scope>
    <source>
        <strain evidence="4 5">ESL0172</strain>
    </source>
</reference>
<dbReference type="InterPro" id="IPR027065">
    <property type="entry name" value="Lon_Prtase"/>
</dbReference>
<name>A0A2V4E0M0_9GAMM</name>
<keyword evidence="2" id="KW-0720">Serine protease</keyword>
<dbReference type="EC" id="3.4.21.53" evidence="2"/>
<dbReference type="GO" id="GO:0005524">
    <property type="term" value="F:ATP binding"/>
    <property type="evidence" value="ECO:0007669"/>
    <property type="project" value="InterPro"/>
</dbReference>
<evidence type="ECO:0000313" key="5">
    <source>
        <dbReference type="Proteomes" id="UP000247673"/>
    </source>
</evidence>
<keyword evidence="1 2" id="KW-0645">Protease</keyword>
<dbReference type="PANTHER" id="PTHR10046">
    <property type="entry name" value="ATP DEPENDENT LON PROTEASE FAMILY MEMBER"/>
    <property type="match status" value="1"/>
</dbReference>
<keyword evidence="5" id="KW-1185">Reference proteome</keyword>
<proteinExistence type="inferred from homology"/>
<evidence type="ECO:0000256" key="1">
    <source>
        <dbReference type="ARBA" id="ARBA00022670"/>
    </source>
</evidence>
<dbReference type="GO" id="GO:0004252">
    <property type="term" value="F:serine-type endopeptidase activity"/>
    <property type="evidence" value="ECO:0007669"/>
    <property type="project" value="UniProtKB-UniRule"/>
</dbReference>
<dbReference type="InterPro" id="IPR046843">
    <property type="entry name" value="LonB_AAA-LID"/>
</dbReference>
<dbReference type="SUPFAM" id="SSF54211">
    <property type="entry name" value="Ribosomal protein S5 domain 2-like"/>
    <property type="match status" value="1"/>
</dbReference>